<dbReference type="SUPFAM" id="SSF46689">
    <property type="entry name" value="Homeodomain-like"/>
    <property type="match status" value="1"/>
</dbReference>
<evidence type="ECO:0000256" key="1">
    <source>
        <dbReference type="SAM" id="MobiDB-lite"/>
    </source>
</evidence>
<dbReference type="EMBL" id="JARJBB010000007">
    <property type="protein sequence ID" value="MDF3300192.1"/>
    <property type="molecule type" value="Genomic_DNA"/>
</dbReference>
<protein>
    <submittedName>
        <fullName evidence="2">Helix-turn-helix domain-containing protein</fullName>
    </submittedName>
</protein>
<evidence type="ECO:0000313" key="2">
    <source>
        <dbReference type="EMBL" id="MDF3300192.1"/>
    </source>
</evidence>
<gene>
    <name evidence="2" type="ORF">P3H78_16515</name>
</gene>
<proteinExistence type="predicted"/>
<dbReference type="InterPro" id="IPR009057">
    <property type="entry name" value="Homeodomain-like_sf"/>
</dbReference>
<keyword evidence="3" id="KW-1185">Reference proteome</keyword>
<feature type="region of interest" description="Disordered" evidence="1">
    <location>
        <begin position="1"/>
        <end position="29"/>
    </location>
</feature>
<dbReference type="RefSeq" id="WP_276109744.1">
    <property type="nucleotide sequence ID" value="NZ_JARJBB010000007.1"/>
</dbReference>
<evidence type="ECO:0000313" key="3">
    <source>
        <dbReference type="Proteomes" id="UP001221150"/>
    </source>
</evidence>
<sequence>MPVRAPCPTTPGAAGHVRLKRTAHDQKTEHRLRVRAQTALHAAHGHSSACIARKTGLHVDTVRRRRGRFDQAGLPGLKDRQRCGSRGPSSRKRQRPRGDPRGRLGVVERCSTTNADNRRQLGRGSQR</sequence>
<name>A0ABT6A6C3_9ACTN</name>
<organism evidence="2 3">
    <name type="scientific">Streptomyces tropicalis</name>
    <dbReference type="NCBI Taxonomy" id="3034234"/>
    <lineage>
        <taxon>Bacteria</taxon>
        <taxon>Bacillati</taxon>
        <taxon>Actinomycetota</taxon>
        <taxon>Actinomycetes</taxon>
        <taxon>Kitasatosporales</taxon>
        <taxon>Streptomycetaceae</taxon>
        <taxon>Streptomyces</taxon>
    </lineage>
</organism>
<reference evidence="2 3" key="1">
    <citation type="submission" date="2023-03" db="EMBL/GenBank/DDBJ databases">
        <title>Draft genome sequence of Streptomyces sp. K1PA1 isolated from peat swamp forest in Thailand.</title>
        <authorList>
            <person name="Klaysubun C."/>
            <person name="Duangmal K."/>
        </authorList>
    </citation>
    <scope>NUCLEOTIDE SEQUENCE [LARGE SCALE GENOMIC DNA]</scope>
    <source>
        <strain evidence="2 3">K1PA1</strain>
    </source>
</reference>
<accession>A0ABT6A6C3</accession>
<dbReference type="Proteomes" id="UP001221150">
    <property type="component" value="Unassembled WGS sequence"/>
</dbReference>
<dbReference type="Pfam" id="PF13384">
    <property type="entry name" value="HTH_23"/>
    <property type="match status" value="1"/>
</dbReference>
<comment type="caution">
    <text evidence="2">The sequence shown here is derived from an EMBL/GenBank/DDBJ whole genome shotgun (WGS) entry which is preliminary data.</text>
</comment>
<feature type="region of interest" description="Disordered" evidence="1">
    <location>
        <begin position="62"/>
        <end position="127"/>
    </location>
</feature>